<accession>A0AAV0XC92</accession>
<protein>
    <recommendedName>
        <fullName evidence="2">MULE transposase domain-containing protein</fullName>
    </recommendedName>
</protein>
<evidence type="ECO:0000259" key="2">
    <source>
        <dbReference type="Pfam" id="PF10551"/>
    </source>
</evidence>
<sequence>MPEFINKNVGPFVSHRRTMQRHRKSNQPTSPQTMTDFHYQLTGDYVHLPVMDNVPIYMGKIGTDPEEGITMLFVLPEIKNILRTGSTFLMDGTFAAAPSFNRECQQLYVIMGITFNTGFPIAFALMSRKTARAYNALFKWLLEIEPQWTPQTIIVDFERAAMVSQALWRKVGEFGMIETCTGHRNAYDIVHMLMALPLLPVDKVMEGFLSIRQFYTENVENSLPVESCRIFQRYFQYSKVC</sequence>
<dbReference type="AlphaFoldDB" id="A0AAV0XC92"/>
<dbReference type="InterPro" id="IPR018289">
    <property type="entry name" value="MULE_transposase_dom"/>
</dbReference>
<comment type="caution">
    <text evidence="3">The sequence shown here is derived from an EMBL/GenBank/DDBJ whole genome shotgun (WGS) entry which is preliminary data.</text>
</comment>
<dbReference type="EMBL" id="CARXXK010000004">
    <property type="protein sequence ID" value="CAI6366074.1"/>
    <property type="molecule type" value="Genomic_DNA"/>
</dbReference>
<name>A0AAV0XC92_9HEMI</name>
<evidence type="ECO:0000313" key="3">
    <source>
        <dbReference type="EMBL" id="CAI6366074.1"/>
    </source>
</evidence>
<evidence type="ECO:0000256" key="1">
    <source>
        <dbReference type="SAM" id="MobiDB-lite"/>
    </source>
</evidence>
<proteinExistence type="predicted"/>
<feature type="compositionally biased region" description="Basic residues" evidence="1">
    <location>
        <begin position="15"/>
        <end position="25"/>
    </location>
</feature>
<keyword evidence="4" id="KW-1185">Reference proteome</keyword>
<evidence type="ECO:0000313" key="4">
    <source>
        <dbReference type="Proteomes" id="UP001160148"/>
    </source>
</evidence>
<feature type="region of interest" description="Disordered" evidence="1">
    <location>
        <begin position="15"/>
        <end position="34"/>
    </location>
</feature>
<dbReference type="Proteomes" id="UP001160148">
    <property type="component" value="Unassembled WGS sequence"/>
</dbReference>
<organism evidence="3 4">
    <name type="scientific">Macrosiphum euphorbiae</name>
    <name type="common">potato aphid</name>
    <dbReference type="NCBI Taxonomy" id="13131"/>
    <lineage>
        <taxon>Eukaryota</taxon>
        <taxon>Metazoa</taxon>
        <taxon>Ecdysozoa</taxon>
        <taxon>Arthropoda</taxon>
        <taxon>Hexapoda</taxon>
        <taxon>Insecta</taxon>
        <taxon>Pterygota</taxon>
        <taxon>Neoptera</taxon>
        <taxon>Paraneoptera</taxon>
        <taxon>Hemiptera</taxon>
        <taxon>Sternorrhyncha</taxon>
        <taxon>Aphidomorpha</taxon>
        <taxon>Aphidoidea</taxon>
        <taxon>Aphididae</taxon>
        <taxon>Macrosiphini</taxon>
        <taxon>Macrosiphum</taxon>
    </lineage>
</organism>
<feature type="domain" description="MULE transposase" evidence="2">
    <location>
        <begin position="89"/>
        <end position="161"/>
    </location>
</feature>
<reference evidence="3 4" key="1">
    <citation type="submission" date="2023-01" db="EMBL/GenBank/DDBJ databases">
        <authorList>
            <person name="Whitehead M."/>
        </authorList>
    </citation>
    <scope>NUCLEOTIDE SEQUENCE [LARGE SCALE GENOMIC DNA]</scope>
</reference>
<gene>
    <name evidence="3" type="ORF">MEUPH1_LOCUS20703</name>
</gene>
<dbReference type="Pfam" id="PF10551">
    <property type="entry name" value="MULE"/>
    <property type="match status" value="1"/>
</dbReference>